<dbReference type="PANTHER" id="PTHR21454">
    <property type="entry name" value="DPH3 HOMOLOG-RELATED"/>
    <property type="match status" value="1"/>
</dbReference>
<feature type="domain" description="DPH-type MB" evidence="8">
    <location>
        <begin position="99"/>
        <end position="176"/>
    </location>
</feature>
<dbReference type="PANTHER" id="PTHR21454:SF47">
    <property type="entry name" value="DNAJ HEAT SHOCK N-TERMINAL DOMAIN-CONTAINING PROTEIN"/>
    <property type="match status" value="1"/>
</dbReference>
<evidence type="ECO:0000256" key="6">
    <source>
        <dbReference type="ARBA" id="ARBA00023242"/>
    </source>
</evidence>
<evidence type="ECO:0000313" key="11">
    <source>
        <dbReference type="Proteomes" id="UP001497444"/>
    </source>
</evidence>
<evidence type="ECO:0000259" key="8">
    <source>
        <dbReference type="PROSITE" id="PS51074"/>
    </source>
</evidence>
<comment type="similarity">
    <text evidence="3">Belongs to the DPH4 family.</text>
</comment>
<evidence type="ECO:0008006" key="12">
    <source>
        <dbReference type="Google" id="ProtNLM"/>
    </source>
</evidence>
<organism evidence="9 11">
    <name type="scientific">Sphagnum jensenii</name>
    <dbReference type="NCBI Taxonomy" id="128206"/>
    <lineage>
        <taxon>Eukaryota</taxon>
        <taxon>Viridiplantae</taxon>
        <taxon>Streptophyta</taxon>
        <taxon>Embryophyta</taxon>
        <taxon>Bryophyta</taxon>
        <taxon>Sphagnophytina</taxon>
        <taxon>Sphagnopsida</taxon>
        <taxon>Sphagnales</taxon>
        <taxon>Sphagnaceae</taxon>
        <taxon>Sphagnum</taxon>
    </lineage>
</organism>
<evidence type="ECO:0000256" key="3">
    <source>
        <dbReference type="ARBA" id="ARBA00006169"/>
    </source>
</evidence>
<feature type="domain" description="J" evidence="7">
    <location>
        <begin position="3"/>
        <end position="77"/>
    </location>
</feature>
<dbReference type="SMART" id="SM00271">
    <property type="entry name" value="DnaJ"/>
    <property type="match status" value="1"/>
</dbReference>
<evidence type="ECO:0000259" key="7">
    <source>
        <dbReference type="PROSITE" id="PS50076"/>
    </source>
</evidence>
<dbReference type="EMBL" id="OZ020101">
    <property type="protein sequence ID" value="CAK9275019.1"/>
    <property type="molecule type" value="Genomic_DNA"/>
</dbReference>
<gene>
    <name evidence="10" type="ORF">CSSPJE1EN1_LOCUS20497</name>
    <name evidence="9" type="ORF">CSSPJE1EN1_LOCUS29767</name>
</gene>
<evidence type="ECO:0000256" key="5">
    <source>
        <dbReference type="ARBA" id="ARBA00023004"/>
    </source>
</evidence>
<keyword evidence="4" id="KW-0479">Metal-binding</keyword>
<evidence type="ECO:0000313" key="9">
    <source>
        <dbReference type="EMBL" id="CAK9254389.1"/>
    </source>
</evidence>
<dbReference type="InterPro" id="IPR036869">
    <property type="entry name" value="J_dom_sf"/>
</dbReference>
<dbReference type="InterPro" id="IPR036671">
    <property type="entry name" value="DPH_MB_sf"/>
</dbReference>
<dbReference type="CDD" id="cd06257">
    <property type="entry name" value="DnaJ"/>
    <property type="match status" value="1"/>
</dbReference>
<comment type="subcellular location">
    <subcellularLocation>
        <location evidence="2">Cytoplasm</location>
    </subcellularLocation>
    <subcellularLocation>
        <location evidence="1">Nucleus</location>
    </subcellularLocation>
</comment>
<proteinExistence type="inferred from homology"/>
<sequence length="181" mass="20188">MMTHYEALAVTPNANYGEIRAKYRAAILALHPDKLDPVSESSSSQQQAGTISSFLRVQEAWKVLRDADSRAAYDTLLLSDDGLETHSSMRRRSESACVIGEEVMLEEMEESVGEDEGGGTEKVFEYWYPCRCGEFFAVSETELKEAGLDSGEEHVQRCAIVLPCHSCSLHLRVFFWASIPS</sequence>
<name>A0ABP0VIZ0_9BRYO</name>
<dbReference type="InterPro" id="IPR001623">
    <property type="entry name" value="DnaJ_domain"/>
</dbReference>
<evidence type="ECO:0000256" key="2">
    <source>
        <dbReference type="ARBA" id="ARBA00004496"/>
    </source>
</evidence>
<protein>
    <recommendedName>
        <fullName evidence="12">Diphthamide biosynthesis protein 4</fullName>
    </recommendedName>
</protein>
<evidence type="ECO:0000313" key="10">
    <source>
        <dbReference type="EMBL" id="CAK9275019.1"/>
    </source>
</evidence>
<dbReference type="PRINTS" id="PR00625">
    <property type="entry name" value="JDOMAIN"/>
</dbReference>
<dbReference type="SUPFAM" id="SSF144217">
    <property type="entry name" value="CSL zinc finger"/>
    <property type="match status" value="1"/>
</dbReference>
<dbReference type="Gene3D" id="1.10.287.110">
    <property type="entry name" value="DnaJ domain"/>
    <property type="match status" value="1"/>
</dbReference>
<dbReference type="InterPro" id="IPR044248">
    <property type="entry name" value="DPH3/4-like"/>
</dbReference>
<dbReference type="PROSITE" id="PS51074">
    <property type="entry name" value="DPH_MB"/>
    <property type="match status" value="1"/>
</dbReference>
<reference evidence="9" key="1">
    <citation type="submission" date="2024-02" db="EMBL/GenBank/DDBJ databases">
        <authorList>
            <consortium name="ELIXIR-Norway"/>
            <consortium name="Elixir Norway"/>
        </authorList>
    </citation>
    <scope>NUCLEOTIDE SEQUENCE</scope>
</reference>
<keyword evidence="5" id="KW-0408">Iron</keyword>
<accession>A0ABP0VIZ0</accession>
<dbReference type="SUPFAM" id="SSF46565">
    <property type="entry name" value="Chaperone J-domain"/>
    <property type="match status" value="1"/>
</dbReference>
<keyword evidence="6" id="KW-0539">Nucleus</keyword>
<dbReference type="Gene3D" id="3.10.660.10">
    <property type="entry name" value="DPH Zinc finger"/>
    <property type="match status" value="1"/>
</dbReference>
<evidence type="ECO:0000256" key="4">
    <source>
        <dbReference type="ARBA" id="ARBA00022723"/>
    </source>
</evidence>
<keyword evidence="11" id="KW-1185">Reference proteome</keyword>
<dbReference type="PROSITE" id="PS50076">
    <property type="entry name" value="DNAJ_2"/>
    <property type="match status" value="1"/>
</dbReference>
<dbReference type="InterPro" id="IPR007872">
    <property type="entry name" value="DPH_MB_dom"/>
</dbReference>
<dbReference type="EMBL" id="CAXAQS010001026">
    <property type="protein sequence ID" value="CAK9254389.1"/>
    <property type="molecule type" value="Genomic_DNA"/>
</dbReference>
<evidence type="ECO:0000256" key="1">
    <source>
        <dbReference type="ARBA" id="ARBA00004123"/>
    </source>
</evidence>
<dbReference type="Proteomes" id="UP001497444">
    <property type="component" value="Unassembled WGS sequence"/>
</dbReference>
<dbReference type="Pfam" id="PF05207">
    <property type="entry name" value="Zn_ribbon_CSL"/>
    <property type="match status" value="1"/>
</dbReference>
<dbReference type="Pfam" id="PF00226">
    <property type="entry name" value="DnaJ"/>
    <property type="match status" value="1"/>
</dbReference>